<protein>
    <submittedName>
        <fullName evidence="2">Uncharacterized protein</fullName>
    </submittedName>
</protein>
<keyword evidence="1" id="KW-0472">Membrane</keyword>
<name>A0A1G2B4F3_9BACT</name>
<feature type="transmembrane region" description="Helical" evidence="1">
    <location>
        <begin position="6"/>
        <end position="27"/>
    </location>
</feature>
<feature type="transmembrane region" description="Helical" evidence="1">
    <location>
        <begin position="79"/>
        <end position="101"/>
    </location>
</feature>
<keyword evidence="1" id="KW-1133">Transmembrane helix</keyword>
<sequence>MDNIIDIAVIVGTMGLIVYFSRGYLWSSKPYWLAKFETISEKARKKEIRSSLVIGLLFLLVSVVGYVDFFRQDDLSFIWPAFFLAAIAFLGVTLLVNAYLYTPKMIDRQLASPETYTRWRKYYYVGFLVLLMVLMILYAVLSQEKN</sequence>
<accession>A0A1G2B4F3</accession>
<feature type="transmembrane region" description="Helical" evidence="1">
    <location>
        <begin position="48"/>
        <end position="67"/>
    </location>
</feature>
<gene>
    <name evidence="2" type="ORF">A2898_02105</name>
</gene>
<evidence type="ECO:0000256" key="1">
    <source>
        <dbReference type="SAM" id="Phobius"/>
    </source>
</evidence>
<comment type="caution">
    <text evidence="2">The sequence shown here is derived from an EMBL/GenBank/DDBJ whole genome shotgun (WGS) entry which is preliminary data.</text>
</comment>
<proteinExistence type="predicted"/>
<dbReference type="EMBL" id="MHKE01000012">
    <property type="protein sequence ID" value="OGY84038.1"/>
    <property type="molecule type" value="Genomic_DNA"/>
</dbReference>
<evidence type="ECO:0000313" key="3">
    <source>
        <dbReference type="Proteomes" id="UP000179164"/>
    </source>
</evidence>
<keyword evidence="1" id="KW-0812">Transmembrane</keyword>
<feature type="transmembrane region" description="Helical" evidence="1">
    <location>
        <begin position="122"/>
        <end position="141"/>
    </location>
</feature>
<organism evidence="2 3">
    <name type="scientific">Candidatus Kerfeldbacteria bacterium RIFCSPLOWO2_01_FULL_48_11</name>
    <dbReference type="NCBI Taxonomy" id="1798543"/>
    <lineage>
        <taxon>Bacteria</taxon>
        <taxon>Candidatus Kerfeldiibacteriota</taxon>
    </lineage>
</organism>
<dbReference type="AlphaFoldDB" id="A0A1G2B4F3"/>
<reference evidence="2 3" key="1">
    <citation type="journal article" date="2016" name="Nat. Commun.">
        <title>Thousands of microbial genomes shed light on interconnected biogeochemical processes in an aquifer system.</title>
        <authorList>
            <person name="Anantharaman K."/>
            <person name="Brown C.T."/>
            <person name="Hug L.A."/>
            <person name="Sharon I."/>
            <person name="Castelle C.J."/>
            <person name="Probst A.J."/>
            <person name="Thomas B.C."/>
            <person name="Singh A."/>
            <person name="Wilkins M.J."/>
            <person name="Karaoz U."/>
            <person name="Brodie E.L."/>
            <person name="Williams K.H."/>
            <person name="Hubbard S.S."/>
            <person name="Banfield J.F."/>
        </authorList>
    </citation>
    <scope>NUCLEOTIDE SEQUENCE [LARGE SCALE GENOMIC DNA]</scope>
</reference>
<evidence type="ECO:0000313" key="2">
    <source>
        <dbReference type="EMBL" id="OGY84038.1"/>
    </source>
</evidence>
<dbReference type="Proteomes" id="UP000179164">
    <property type="component" value="Unassembled WGS sequence"/>
</dbReference>